<dbReference type="GO" id="GO:0022857">
    <property type="term" value="F:transmembrane transporter activity"/>
    <property type="evidence" value="ECO:0007669"/>
    <property type="project" value="InterPro"/>
</dbReference>
<dbReference type="EMBL" id="AP008231">
    <property type="protein sequence ID" value="BAD78749.1"/>
    <property type="molecule type" value="Genomic_DNA"/>
</dbReference>
<accession>A0A0H3K143</accession>
<keyword evidence="5 8" id="KW-1133">Transmembrane helix</keyword>
<dbReference type="GO" id="GO:0005886">
    <property type="term" value="C:plasma membrane"/>
    <property type="evidence" value="ECO:0007669"/>
    <property type="project" value="UniProtKB-SubCell"/>
</dbReference>
<feature type="transmembrane region" description="Helical" evidence="8">
    <location>
        <begin position="287"/>
        <end position="308"/>
    </location>
</feature>
<feature type="domain" description="Major facilitator superfamily (MFS) profile" evidence="9">
    <location>
        <begin position="282"/>
        <end position="460"/>
    </location>
</feature>
<feature type="transmembrane region" description="Helical" evidence="8">
    <location>
        <begin position="434"/>
        <end position="454"/>
    </location>
</feature>
<gene>
    <name evidence="10" type="ordered locus">syc0559_c</name>
</gene>
<dbReference type="InterPro" id="IPR011701">
    <property type="entry name" value="MFS"/>
</dbReference>
<dbReference type="KEGG" id="syc:syc0559_c"/>
<feature type="transmembrane region" description="Helical" evidence="8">
    <location>
        <begin position="374"/>
        <end position="397"/>
    </location>
</feature>
<organism evidence="10 11">
    <name type="scientific">Synechococcus sp. (strain ATCC 27144 / PCC 6301 / SAUG 1402/1)</name>
    <name type="common">Anacystis nidulans</name>
    <dbReference type="NCBI Taxonomy" id="269084"/>
    <lineage>
        <taxon>Bacteria</taxon>
        <taxon>Bacillati</taxon>
        <taxon>Cyanobacteriota</taxon>
        <taxon>Cyanophyceae</taxon>
        <taxon>Synechococcales</taxon>
        <taxon>Synechococcaceae</taxon>
        <taxon>Synechococcus</taxon>
    </lineage>
</organism>
<feature type="transmembrane region" description="Helical" evidence="8">
    <location>
        <begin position="350"/>
        <end position="368"/>
    </location>
</feature>
<dbReference type="AlphaFoldDB" id="A0A0H3K143"/>
<dbReference type="SUPFAM" id="SSF103473">
    <property type="entry name" value="MFS general substrate transporter"/>
    <property type="match status" value="1"/>
</dbReference>
<keyword evidence="3" id="KW-1003">Cell membrane</keyword>
<dbReference type="PROSITE" id="PS50850">
    <property type="entry name" value="MFS"/>
    <property type="match status" value="1"/>
</dbReference>
<dbReference type="CDD" id="cd06173">
    <property type="entry name" value="MFS_MefA_like"/>
    <property type="match status" value="1"/>
</dbReference>
<dbReference type="PANTHER" id="PTHR43266:SF2">
    <property type="entry name" value="MAJOR FACILITATOR SUPERFAMILY (MFS) PROFILE DOMAIN-CONTAINING PROTEIN"/>
    <property type="match status" value="1"/>
</dbReference>
<protein>
    <recommendedName>
        <fullName evidence="9">Major facilitator superfamily (MFS) profile domain-containing protein</fullName>
    </recommendedName>
</protein>
<evidence type="ECO:0000256" key="1">
    <source>
        <dbReference type="ARBA" id="ARBA00004651"/>
    </source>
</evidence>
<sequence length="460" mass="49585">MLPLSEPVLEQPPTPEDPSEQTPPPDVTDEEMKAQPSPAGRTGFWPVLRNPNFLALWLAEIFSQMADKIYLVLMIALISSRFQVEGQPISGWVSAIMIAYTIPAVLFGSLAGVWVDRGPLKQVLIWSNVIRGIMVLAIPLLLYLTEGQTWLFGQPVGFQILLAITFLVSTLNQFFSPAEQVVIPLIVRRSHLLAANSIYTTTTMGATIVGFAVGEPLLSLADTLLEQVGMGEGKEILVGMFYVLSGLVFIRLRLRPRDRSHMSDRHLWADVLDGLNYLQQQPLVRAAMVQLVILFSVFAALAVLAVRLAELIPNLGADQFGILLSVAGLGMGIGALLVGQFGQRFSRQRLALTGSVGMAIMLAILACLEPSMAGSVVCITTLGIFAAALGIPMQTVIQEKTPTDMRGKVFGLQNNAINIALSLPLAVAGLAESWLGLTATLLGLSAIVLLGSWLSHNRTG</sequence>
<evidence type="ECO:0000256" key="7">
    <source>
        <dbReference type="SAM" id="MobiDB-lite"/>
    </source>
</evidence>
<keyword evidence="6 8" id="KW-0472">Membrane</keyword>
<evidence type="ECO:0000256" key="6">
    <source>
        <dbReference type="ARBA" id="ARBA00023136"/>
    </source>
</evidence>
<reference evidence="10 11" key="1">
    <citation type="journal article" date="2007" name="Photosyn. Res.">
        <title>Complete nucleotide sequence of the freshwater unicellular cyanobacterium Synechococcus elongatus PCC 6301 chromosome: gene content and organization.</title>
        <authorList>
            <person name="Sugita C."/>
            <person name="Ogata K."/>
            <person name="Shikata M."/>
            <person name="Jikuya H."/>
            <person name="Takano J."/>
            <person name="Furumichi M."/>
            <person name="Kanehisa M."/>
            <person name="Omata T."/>
            <person name="Sugiura M."/>
            <person name="Sugita M."/>
        </authorList>
    </citation>
    <scope>NUCLEOTIDE SEQUENCE [LARGE SCALE GENOMIC DNA]</scope>
    <source>
        <strain evidence="11">ATCC 27144 / PCC 6301 / SAUG 1402/1</strain>
    </source>
</reference>
<comment type="subcellular location">
    <subcellularLocation>
        <location evidence="1">Cell membrane</location>
        <topology evidence="1">Multi-pass membrane protein</topology>
    </subcellularLocation>
</comment>
<dbReference type="Pfam" id="PF07690">
    <property type="entry name" value="MFS_1"/>
    <property type="match status" value="1"/>
</dbReference>
<feature type="region of interest" description="Disordered" evidence="7">
    <location>
        <begin position="1"/>
        <end position="40"/>
    </location>
</feature>
<evidence type="ECO:0000256" key="8">
    <source>
        <dbReference type="SAM" id="Phobius"/>
    </source>
</evidence>
<feature type="transmembrane region" description="Helical" evidence="8">
    <location>
        <begin position="409"/>
        <end position="428"/>
    </location>
</feature>
<dbReference type="eggNOG" id="COG2814">
    <property type="taxonomic scope" value="Bacteria"/>
</dbReference>
<feature type="transmembrane region" description="Helical" evidence="8">
    <location>
        <begin position="89"/>
        <end position="111"/>
    </location>
</feature>
<dbReference type="InterPro" id="IPR020846">
    <property type="entry name" value="MFS_dom"/>
</dbReference>
<feature type="transmembrane region" description="Helical" evidence="8">
    <location>
        <begin position="236"/>
        <end position="254"/>
    </location>
</feature>
<dbReference type="GeneID" id="72429838"/>
<evidence type="ECO:0000256" key="3">
    <source>
        <dbReference type="ARBA" id="ARBA00022475"/>
    </source>
</evidence>
<dbReference type="RefSeq" id="WP_011242871.1">
    <property type="nucleotide sequence ID" value="NC_006576.1"/>
</dbReference>
<name>A0A0H3K143_SYNP6</name>
<feature type="transmembrane region" description="Helical" evidence="8">
    <location>
        <begin position="123"/>
        <end position="144"/>
    </location>
</feature>
<evidence type="ECO:0000313" key="11">
    <source>
        <dbReference type="Proteomes" id="UP000001175"/>
    </source>
</evidence>
<keyword evidence="2" id="KW-0813">Transport</keyword>
<evidence type="ECO:0000259" key="9">
    <source>
        <dbReference type="PROSITE" id="PS50850"/>
    </source>
</evidence>
<proteinExistence type="predicted"/>
<feature type="transmembrane region" description="Helical" evidence="8">
    <location>
        <begin position="320"/>
        <end position="338"/>
    </location>
</feature>
<feature type="transmembrane region" description="Helical" evidence="8">
    <location>
        <begin position="156"/>
        <end position="175"/>
    </location>
</feature>
<dbReference type="PANTHER" id="PTHR43266">
    <property type="entry name" value="MACROLIDE-EFFLUX PROTEIN"/>
    <property type="match status" value="1"/>
</dbReference>
<dbReference type="InterPro" id="IPR036259">
    <property type="entry name" value="MFS_trans_sf"/>
</dbReference>
<evidence type="ECO:0000256" key="4">
    <source>
        <dbReference type="ARBA" id="ARBA00022692"/>
    </source>
</evidence>
<evidence type="ECO:0000256" key="2">
    <source>
        <dbReference type="ARBA" id="ARBA00022448"/>
    </source>
</evidence>
<feature type="compositionally biased region" description="Pro residues" evidence="7">
    <location>
        <begin position="10"/>
        <end position="26"/>
    </location>
</feature>
<keyword evidence="4 8" id="KW-0812">Transmembrane</keyword>
<evidence type="ECO:0000313" key="10">
    <source>
        <dbReference type="EMBL" id="BAD78749.1"/>
    </source>
</evidence>
<dbReference type="Proteomes" id="UP000001175">
    <property type="component" value="Chromosome"/>
</dbReference>
<dbReference type="Gene3D" id="1.20.1250.20">
    <property type="entry name" value="MFS general substrate transporter like domains"/>
    <property type="match status" value="2"/>
</dbReference>
<evidence type="ECO:0000256" key="5">
    <source>
        <dbReference type="ARBA" id="ARBA00022989"/>
    </source>
</evidence>